<sequence>MTVATESDADDHEWELSANGSRADKDEGQNSNMTTLAMAFIHKEGEVDHIQQFGSLTSRSNREKSAASRGSSIFNEALSNTDTSIDHFQAAILTDWTKAKAKTPHILTKDGLLLSMTFTQGMQVRQAQTTKNNDVGPRRNQIDLSASMPPGTNTTQISTLYPSQFPIMIHSGSSPSTITVGGGAQTINKLHRTVQIASLQIQRKKADQDLDSTFGLVS</sequence>
<keyword evidence="3" id="KW-1185">Reference proteome</keyword>
<reference evidence="2 3" key="1">
    <citation type="journal article" date="2022" name="bioRxiv">
        <title>Genomics of Preaxostyla Flagellates Illuminates Evolutionary Transitions and the Path Towards Mitochondrial Loss.</title>
        <authorList>
            <person name="Novak L.V.F."/>
            <person name="Treitli S.C."/>
            <person name="Pyrih J."/>
            <person name="Halakuc P."/>
            <person name="Pipaliya S.V."/>
            <person name="Vacek V."/>
            <person name="Brzon O."/>
            <person name="Soukal P."/>
            <person name="Eme L."/>
            <person name="Dacks J.B."/>
            <person name="Karnkowska A."/>
            <person name="Elias M."/>
            <person name="Hampl V."/>
        </authorList>
    </citation>
    <scope>NUCLEOTIDE SEQUENCE [LARGE SCALE GENOMIC DNA]</scope>
    <source>
        <strain evidence="2">NAU3</strain>
        <tissue evidence="2">Gut</tissue>
    </source>
</reference>
<evidence type="ECO:0000313" key="3">
    <source>
        <dbReference type="Proteomes" id="UP001281761"/>
    </source>
</evidence>
<feature type="region of interest" description="Disordered" evidence="1">
    <location>
        <begin position="1"/>
        <end position="30"/>
    </location>
</feature>
<name>A0ABQ9XMW7_9EUKA</name>
<gene>
    <name evidence="2" type="ORF">BLNAU_12195</name>
</gene>
<evidence type="ECO:0000313" key="2">
    <source>
        <dbReference type="EMBL" id="KAK2952874.1"/>
    </source>
</evidence>
<dbReference type="Proteomes" id="UP001281761">
    <property type="component" value="Unassembled WGS sequence"/>
</dbReference>
<dbReference type="EMBL" id="JARBJD010000098">
    <property type="protein sequence ID" value="KAK2952874.1"/>
    <property type="molecule type" value="Genomic_DNA"/>
</dbReference>
<evidence type="ECO:0000256" key="1">
    <source>
        <dbReference type="SAM" id="MobiDB-lite"/>
    </source>
</evidence>
<organism evidence="2 3">
    <name type="scientific">Blattamonas nauphoetae</name>
    <dbReference type="NCBI Taxonomy" id="2049346"/>
    <lineage>
        <taxon>Eukaryota</taxon>
        <taxon>Metamonada</taxon>
        <taxon>Preaxostyla</taxon>
        <taxon>Oxymonadida</taxon>
        <taxon>Blattamonas</taxon>
    </lineage>
</organism>
<accession>A0ABQ9XMW7</accession>
<comment type="caution">
    <text evidence="2">The sequence shown here is derived from an EMBL/GenBank/DDBJ whole genome shotgun (WGS) entry which is preliminary data.</text>
</comment>
<protein>
    <submittedName>
        <fullName evidence="2">Uncharacterized protein</fullName>
    </submittedName>
</protein>
<proteinExistence type="predicted"/>